<feature type="region of interest" description="Disordered" evidence="4">
    <location>
        <begin position="96"/>
        <end position="115"/>
    </location>
</feature>
<dbReference type="GO" id="GO:0005634">
    <property type="term" value="C:nucleus"/>
    <property type="evidence" value="ECO:0007669"/>
    <property type="project" value="TreeGrafter"/>
</dbReference>
<feature type="compositionally biased region" description="Low complexity" evidence="4">
    <location>
        <begin position="317"/>
        <end position="327"/>
    </location>
</feature>
<feature type="domain" description="Helicase C-terminal" evidence="6">
    <location>
        <begin position="646"/>
        <end position="807"/>
    </location>
</feature>
<dbReference type="InterPro" id="IPR014001">
    <property type="entry name" value="Helicase_ATP-bd"/>
</dbReference>
<sequence length="821" mass="89772">MEDANAAKLARRLADVVDLTRDSPVAPRHAAPLAAPGGGSSGSAALPRPGGYKASAAPRVKMWEPPRAPLGTQQLNVAAHASTSHVAAAPRPPAFAALADDDDDEPDPGEHGGGRFVSAAEREQQLAASIDAMIAQATDLMDIDMDLADVAGMKCRLMPHQVQGHEWMKKREEGAYAGGILADDMGLGKTVQMLALMVSSRTAARAAAAADAAAEPGSSSAPQSGPFKPLKKADKIKVEARTSEACRRSRTTLIVAPLAVVRQWEREALEKTEKLKVMVHHGPARAKTAATFSRYDVVITTYTTAASEYKAKEKPQTKTAAKPAAKKGPSLDESDDETSSGSSSASDSDDAPSKSTPRKKPVARKVGAAAKPKPSPLFDFDWKRVVLDEAQNIKNHKAQCSIACFALSTRAHAKWVLTGTPIQNNAYEMYALIHFLRIPPFDDFKHFKEKIGDPLKSTNQNRVNWGMKRLCVVLQTIMLRRTKESKHEGKPLLVLPKRTIDVVESGFDTEEERLFYGSLQDRMRANVEKAEASGKVNQMAQLVMLLRLRQACNHPGLVASKLTPDALPAPAPAQSKEQDSDDDDDADELADLLAGMAVERKCGRCQDVLESRTATHCDACEIVVQREKERGIDWDADGKGSTKVRMLLTILDKIKRDEKRKGEKTIVFSQFTSFLDIIEPFLKRNTYNYVRYDGSMKPEQREANLEALRSDPATSVILISFKAGSTGLNLTCCNHVVLCDLWWNPALEMQAFDRAYRLGQTRDVRIYKLVIAQSVEQRILELQKKKSALAKAALEGSKLTKQSNKLSRSELMYLFSGGPVA</sequence>
<dbReference type="SUPFAM" id="SSF52540">
    <property type="entry name" value="P-loop containing nucleoside triphosphate hydrolases"/>
    <property type="match status" value="2"/>
</dbReference>
<keyword evidence="3" id="KW-0067">ATP-binding</keyword>
<dbReference type="GO" id="GO:0016787">
    <property type="term" value="F:hydrolase activity"/>
    <property type="evidence" value="ECO:0007669"/>
    <property type="project" value="UniProtKB-KW"/>
</dbReference>
<feature type="region of interest" description="Disordered" evidence="4">
    <location>
        <begin position="213"/>
        <end position="232"/>
    </location>
</feature>
<feature type="region of interest" description="Disordered" evidence="4">
    <location>
        <begin position="310"/>
        <end position="372"/>
    </location>
</feature>
<dbReference type="CDD" id="cd18008">
    <property type="entry name" value="DEXDc_SHPRH-like"/>
    <property type="match status" value="1"/>
</dbReference>
<evidence type="ECO:0000259" key="6">
    <source>
        <dbReference type="PROSITE" id="PS51194"/>
    </source>
</evidence>
<dbReference type="Proteomes" id="UP000245946">
    <property type="component" value="Unassembled WGS sequence"/>
</dbReference>
<dbReference type="Pfam" id="PF00271">
    <property type="entry name" value="Helicase_C"/>
    <property type="match status" value="1"/>
</dbReference>
<dbReference type="InterPro" id="IPR001650">
    <property type="entry name" value="Helicase_C-like"/>
</dbReference>
<accession>A0A316Z2L6</accession>
<evidence type="ECO:0000259" key="5">
    <source>
        <dbReference type="PROSITE" id="PS51192"/>
    </source>
</evidence>
<dbReference type="GO" id="GO:0008094">
    <property type="term" value="F:ATP-dependent activity, acting on DNA"/>
    <property type="evidence" value="ECO:0007669"/>
    <property type="project" value="TreeGrafter"/>
</dbReference>
<feature type="region of interest" description="Disordered" evidence="4">
    <location>
        <begin position="27"/>
        <end position="57"/>
    </location>
</feature>
<dbReference type="EMBL" id="KZ819302">
    <property type="protein sequence ID" value="PWN95809.1"/>
    <property type="molecule type" value="Genomic_DNA"/>
</dbReference>
<dbReference type="Gene3D" id="3.40.50.10810">
    <property type="entry name" value="Tandem AAA-ATPase domain"/>
    <property type="match status" value="2"/>
</dbReference>
<protein>
    <recommendedName>
        <fullName evidence="9">P-loop containing nucleoside triphosphate hydrolase protein</fullName>
    </recommendedName>
</protein>
<dbReference type="PROSITE" id="PS51192">
    <property type="entry name" value="HELICASE_ATP_BIND_1"/>
    <property type="match status" value="1"/>
</dbReference>
<dbReference type="RefSeq" id="XP_025596088.1">
    <property type="nucleotide sequence ID" value="XM_025743174.1"/>
</dbReference>
<keyword evidence="2" id="KW-0378">Hydrolase</keyword>
<dbReference type="InterPro" id="IPR038718">
    <property type="entry name" value="SNF2-like_sf"/>
</dbReference>
<organism evidence="7 8">
    <name type="scientific">Tilletiopsis washingtonensis</name>
    <dbReference type="NCBI Taxonomy" id="58919"/>
    <lineage>
        <taxon>Eukaryota</taxon>
        <taxon>Fungi</taxon>
        <taxon>Dikarya</taxon>
        <taxon>Basidiomycota</taxon>
        <taxon>Ustilaginomycotina</taxon>
        <taxon>Exobasidiomycetes</taxon>
        <taxon>Entylomatales</taxon>
        <taxon>Entylomatales incertae sedis</taxon>
        <taxon>Tilletiopsis</taxon>
    </lineage>
</organism>
<dbReference type="OrthoDB" id="423559at2759"/>
<evidence type="ECO:0000256" key="2">
    <source>
        <dbReference type="ARBA" id="ARBA00022801"/>
    </source>
</evidence>
<evidence type="ECO:0000313" key="8">
    <source>
        <dbReference type="Proteomes" id="UP000245946"/>
    </source>
</evidence>
<evidence type="ECO:0000256" key="4">
    <source>
        <dbReference type="SAM" id="MobiDB-lite"/>
    </source>
</evidence>
<dbReference type="SMART" id="SM00490">
    <property type="entry name" value="HELICc"/>
    <property type="match status" value="1"/>
</dbReference>
<dbReference type="InterPro" id="IPR027417">
    <property type="entry name" value="P-loop_NTPase"/>
</dbReference>
<dbReference type="AlphaFoldDB" id="A0A316Z2L6"/>
<dbReference type="PANTHER" id="PTHR45626">
    <property type="entry name" value="TRANSCRIPTION TERMINATION FACTOR 2-RELATED"/>
    <property type="match status" value="1"/>
</dbReference>
<evidence type="ECO:0008006" key="9">
    <source>
        <dbReference type="Google" id="ProtNLM"/>
    </source>
</evidence>
<feature type="compositionally biased region" description="Low complexity" evidence="4">
    <location>
        <begin position="42"/>
        <end position="51"/>
    </location>
</feature>
<dbReference type="InterPro" id="IPR050628">
    <property type="entry name" value="SNF2_RAD54_helicase_TF"/>
</dbReference>
<dbReference type="STRING" id="58919.A0A316Z2L6"/>
<dbReference type="PANTHER" id="PTHR45626:SF14">
    <property type="entry name" value="ATP-DEPENDENT DNA HELICASE (EUROFUNG)"/>
    <property type="match status" value="1"/>
</dbReference>
<feature type="domain" description="Helicase ATP-binding" evidence="5">
    <location>
        <begin position="170"/>
        <end position="439"/>
    </location>
</feature>
<reference evidence="7 8" key="1">
    <citation type="journal article" date="2018" name="Mol. Biol. Evol.">
        <title>Broad Genomic Sampling Reveals a Smut Pathogenic Ancestry of the Fungal Clade Ustilaginomycotina.</title>
        <authorList>
            <person name="Kijpornyongpan T."/>
            <person name="Mondo S.J."/>
            <person name="Barry K."/>
            <person name="Sandor L."/>
            <person name="Lee J."/>
            <person name="Lipzen A."/>
            <person name="Pangilinan J."/>
            <person name="LaButti K."/>
            <person name="Hainaut M."/>
            <person name="Henrissat B."/>
            <person name="Grigoriev I.V."/>
            <person name="Spatafora J.W."/>
            <person name="Aime M.C."/>
        </authorList>
    </citation>
    <scope>NUCLEOTIDE SEQUENCE [LARGE SCALE GENOMIC DNA]</scope>
    <source>
        <strain evidence="7 8">MCA 4186</strain>
    </source>
</reference>
<dbReference type="Pfam" id="PF00176">
    <property type="entry name" value="SNF2-rel_dom"/>
    <property type="match status" value="1"/>
</dbReference>
<dbReference type="GO" id="GO:0006281">
    <property type="term" value="P:DNA repair"/>
    <property type="evidence" value="ECO:0007669"/>
    <property type="project" value="TreeGrafter"/>
</dbReference>
<name>A0A316Z2L6_9BASI</name>
<keyword evidence="8" id="KW-1185">Reference proteome</keyword>
<dbReference type="PROSITE" id="PS51194">
    <property type="entry name" value="HELICASE_CTER"/>
    <property type="match status" value="1"/>
</dbReference>
<gene>
    <name evidence="7" type="ORF">FA09DRAFT_331772</name>
</gene>
<proteinExistence type="predicted"/>
<dbReference type="GO" id="GO:0005524">
    <property type="term" value="F:ATP binding"/>
    <property type="evidence" value="ECO:0007669"/>
    <property type="project" value="UniProtKB-KW"/>
</dbReference>
<evidence type="ECO:0000313" key="7">
    <source>
        <dbReference type="EMBL" id="PWN95809.1"/>
    </source>
</evidence>
<dbReference type="InterPro" id="IPR000330">
    <property type="entry name" value="SNF2_N"/>
</dbReference>
<evidence type="ECO:0000256" key="1">
    <source>
        <dbReference type="ARBA" id="ARBA00022741"/>
    </source>
</evidence>
<feature type="region of interest" description="Disordered" evidence="4">
    <location>
        <begin position="561"/>
        <end position="586"/>
    </location>
</feature>
<dbReference type="CDD" id="cd18793">
    <property type="entry name" value="SF2_C_SNF"/>
    <property type="match status" value="1"/>
</dbReference>
<keyword evidence="1" id="KW-0547">Nucleotide-binding</keyword>
<evidence type="ECO:0000256" key="3">
    <source>
        <dbReference type="ARBA" id="ARBA00022840"/>
    </source>
</evidence>
<dbReference type="InterPro" id="IPR049730">
    <property type="entry name" value="SNF2/RAD54-like_C"/>
</dbReference>
<dbReference type="SMART" id="SM00487">
    <property type="entry name" value="DEXDc"/>
    <property type="match status" value="1"/>
</dbReference>
<dbReference type="GeneID" id="37270718"/>
<dbReference type="Gene3D" id="3.40.50.300">
    <property type="entry name" value="P-loop containing nucleotide triphosphate hydrolases"/>
    <property type="match status" value="1"/>
</dbReference>